<evidence type="ECO:0000256" key="5">
    <source>
        <dbReference type="ARBA" id="ARBA00022603"/>
    </source>
</evidence>
<dbReference type="EC" id="2.1.1.171" evidence="3 8"/>
<evidence type="ECO:0000256" key="8">
    <source>
        <dbReference type="PIRNR" id="PIRNR004553"/>
    </source>
</evidence>
<dbReference type="NCBIfam" id="TIGR00095">
    <property type="entry name" value="16S rRNA (guanine(966)-N(2))-methyltransferase RsmD"/>
    <property type="match status" value="1"/>
</dbReference>
<comment type="caution">
    <text evidence="9">The sequence shown here is derived from an EMBL/GenBank/DDBJ whole genome shotgun (WGS) entry which is preliminary data.</text>
</comment>
<keyword evidence="6 8" id="KW-0808">Transferase</keyword>
<dbReference type="PANTHER" id="PTHR43542:SF1">
    <property type="entry name" value="METHYLTRANSFERASE"/>
    <property type="match status" value="1"/>
</dbReference>
<evidence type="ECO:0000256" key="2">
    <source>
        <dbReference type="ARBA" id="ARBA00005269"/>
    </source>
</evidence>
<dbReference type="GO" id="GO:0052913">
    <property type="term" value="F:16S rRNA (guanine(966)-N(2))-methyltransferase activity"/>
    <property type="evidence" value="ECO:0007669"/>
    <property type="project" value="UniProtKB-EC"/>
</dbReference>
<dbReference type="EMBL" id="SHBI01000032">
    <property type="protein sequence ID" value="RZO19601.1"/>
    <property type="molecule type" value="Genomic_DNA"/>
</dbReference>
<keyword evidence="8" id="KW-0949">S-adenosyl-L-methionine</keyword>
<evidence type="ECO:0000313" key="10">
    <source>
        <dbReference type="Proteomes" id="UP000315782"/>
    </source>
</evidence>
<evidence type="ECO:0000256" key="1">
    <source>
        <dbReference type="ARBA" id="ARBA00002649"/>
    </source>
</evidence>
<dbReference type="SUPFAM" id="SSF53335">
    <property type="entry name" value="S-adenosyl-L-methionine-dependent methyltransferases"/>
    <property type="match status" value="1"/>
</dbReference>
<dbReference type="PROSITE" id="PS00092">
    <property type="entry name" value="N6_MTASE"/>
    <property type="match status" value="1"/>
</dbReference>
<dbReference type="PIRSF" id="PIRSF004553">
    <property type="entry name" value="CHP00095"/>
    <property type="match status" value="1"/>
</dbReference>
<evidence type="ECO:0000256" key="3">
    <source>
        <dbReference type="ARBA" id="ARBA00012141"/>
    </source>
</evidence>
<dbReference type="InterPro" id="IPR004398">
    <property type="entry name" value="RNA_MeTrfase_RsmD"/>
</dbReference>
<proteinExistence type="inferred from homology"/>
<comment type="function">
    <text evidence="1 8">Specifically methylates the guanine in position 966 of 16S rRNA in the assembled 30S particle.</text>
</comment>
<dbReference type="AlphaFoldDB" id="A0A520MEJ2"/>
<keyword evidence="5 8" id="KW-0489">Methyltransferase</keyword>
<dbReference type="InterPro" id="IPR029063">
    <property type="entry name" value="SAM-dependent_MTases_sf"/>
</dbReference>
<organism evidence="9 10">
    <name type="scientific">SAR86 cluster bacterium</name>
    <dbReference type="NCBI Taxonomy" id="2030880"/>
    <lineage>
        <taxon>Bacteria</taxon>
        <taxon>Pseudomonadati</taxon>
        <taxon>Pseudomonadota</taxon>
        <taxon>Gammaproteobacteria</taxon>
        <taxon>SAR86 cluster</taxon>
    </lineage>
</organism>
<evidence type="ECO:0000313" key="9">
    <source>
        <dbReference type="EMBL" id="RZO19601.1"/>
    </source>
</evidence>
<dbReference type="Proteomes" id="UP000315782">
    <property type="component" value="Unassembled WGS sequence"/>
</dbReference>
<evidence type="ECO:0000256" key="6">
    <source>
        <dbReference type="ARBA" id="ARBA00022679"/>
    </source>
</evidence>
<dbReference type="InterPro" id="IPR002052">
    <property type="entry name" value="DNA_methylase_N6_adenine_CS"/>
</dbReference>
<comment type="similarity">
    <text evidence="2 8">Belongs to the methyltransferase superfamily. RsmD family.</text>
</comment>
<dbReference type="Gene3D" id="3.40.50.150">
    <property type="entry name" value="Vaccinia Virus protein VP39"/>
    <property type="match status" value="1"/>
</dbReference>
<evidence type="ECO:0000256" key="7">
    <source>
        <dbReference type="ARBA" id="ARBA00048326"/>
    </source>
</evidence>
<name>A0A520MEJ2_9GAMM</name>
<reference evidence="9 10" key="1">
    <citation type="submission" date="2019-02" db="EMBL/GenBank/DDBJ databases">
        <title>Prokaryotic population dynamics and viral predation in marine succession experiment using metagenomics: the confinement effect.</title>
        <authorList>
            <person name="Haro-Moreno J.M."/>
            <person name="Rodriguez-Valera F."/>
            <person name="Lopez-Perez M."/>
        </authorList>
    </citation>
    <scope>NUCLEOTIDE SEQUENCE [LARGE SCALE GENOMIC DNA]</scope>
    <source>
        <strain evidence="9">MED-G163</strain>
    </source>
</reference>
<gene>
    <name evidence="9" type="primary">rsmD</name>
    <name evidence="9" type="ORF">EVA96_03595</name>
</gene>
<evidence type="ECO:0000256" key="4">
    <source>
        <dbReference type="ARBA" id="ARBA00013682"/>
    </source>
</evidence>
<dbReference type="Pfam" id="PF03602">
    <property type="entry name" value="Cons_hypoth95"/>
    <property type="match status" value="1"/>
</dbReference>
<sequence>MKNSIRISGGNLKGKKIPFDFKDTLRPTSNKLKEIIFNWLQFEIQDLICLDLFAGTGSLGIEALSRNCSRVVFVELNKKNYSVLSQNVIDLDLKNKSKIYFKDAFEWVKKNDLSMFDLIFIDPPFNEELELKVLKSLTHKNELKSSCKFYLEYSKFKEIEIPDNFLIIKEKLVGDVKAVLLEKNENQNSHKRI</sequence>
<dbReference type="GO" id="GO:0003676">
    <property type="term" value="F:nucleic acid binding"/>
    <property type="evidence" value="ECO:0007669"/>
    <property type="project" value="InterPro"/>
</dbReference>
<dbReference type="CDD" id="cd02440">
    <property type="entry name" value="AdoMet_MTases"/>
    <property type="match status" value="1"/>
</dbReference>
<accession>A0A520MEJ2</accession>
<comment type="catalytic activity">
    <reaction evidence="7 8">
        <text>guanosine(966) in 16S rRNA + S-adenosyl-L-methionine = N(2)-methylguanosine(966) in 16S rRNA + S-adenosyl-L-homocysteine + H(+)</text>
        <dbReference type="Rhea" id="RHEA:23548"/>
        <dbReference type="Rhea" id="RHEA-COMP:10211"/>
        <dbReference type="Rhea" id="RHEA-COMP:10212"/>
        <dbReference type="ChEBI" id="CHEBI:15378"/>
        <dbReference type="ChEBI" id="CHEBI:57856"/>
        <dbReference type="ChEBI" id="CHEBI:59789"/>
        <dbReference type="ChEBI" id="CHEBI:74269"/>
        <dbReference type="ChEBI" id="CHEBI:74481"/>
        <dbReference type="EC" id="2.1.1.171"/>
    </reaction>
</comment>
<keyword evidence="8" id="KW-0698">rRNA processing</keyword>
<dbReference type="PANTHER" id="PTHR43542">
    <property type="entry name" value="METHYLTRANSFERASE"/>
    <property type="match status" value="1"/>
</dbReference>
<protein>
    <recommendedName>
        <fullName evidence="4 8">Ribosomal RNA small subunit methyltransferase D</fullName>
        <ecNumber evidence="3 8">2.1.1.171</ecNumber>
    </recommendedName>
</protein>